<keyword evidence="1" id="KW-0732">Signal</keyword>
<dbReference type="SUPFAM" id="SSF56219">
    <property type="entry name" value="DNase I-like"/>
    <property type="match status" value="1"/>
</dbReference>
<evidence type="ECO:0000259" key="3">
    <source>
        <dbReference type="Pfam" id="PF03372"/>
    </source>
</evidence>
<dbReference type="InterPro" id="IPR005135">
    <property type="entry name" value="Endo/exonuclease/phosphatase"/>
</dbReference>
<evidence type="ECO:0000313" key="4">
    <source>
        <dbReference type="EMBL" id="QTD51169.1"/>
    </source>
</evidence>
<reference evidence="4" key="1">
    <citation type="submission" date="2021-03" db="EMBL/GenBank/DDBJ databases">
        <title>Acanthopleuribacteraceae sp. M133.</title>
        <authorList>
            <person name="Wang G."/>
        </authorList>
    </citation>
    <scope>NUCLEOTIDE SEQUENCE</scope>
    <source>
        <strain evidence="4">M133</strain>
    </source>
</reference>
<dbReference type="AlphaFoldDB" id="A0A8A4TMF9"/>
<dbReference type="PANTHER" id="PTHR16320">
    <property type="entry name" value="SPHINGOMYELINASE FAMILY MEMBER"/>
    <property type="match status" value="1"/>
</dbReference>
<organism evidence="4 5">
    <name type="scientific">Sulfidibacter corallicola</name>
    <dbReference type="NCBI Taxonomy" id="2818388"/>
    <lineage>
        <taxon>Bacteria</taxon>
        <taxon>Pseudomonadati</taxon>
        <taxon>Acidobacteriota</taxon>
        <taxon>Holophagae</taxon>
        <taxon>Acanthopleuribacterales</taxon>
        <taxon>Acanthopleuribacteraceae</taxon>
        <taxon>Sulfidibacter</taxon>
    </lineage>
</organism>
<dbReference type="InterPro" id="IPR038772">
    <property type="entry name" value="Sph/SMPD2-like"/>
</dbReference>
<evidence type="ECO:0000256" key="2">
    <source>
        <dbReference type="ARBA" id="ARBA00022801"/>
    </source>
</evidence>
<feature type="domain" description="Endonuclease/exonuclease/phosphatase" evidence="3">
    <location>
        <begin position="145"/>
        <end position="403"/>
    </location>
</feature>
<dbReference type="RefSeq" id="WP_237381302.1">
    <property type="nucleotide sequence ID" value="NZ_CP071793.1"/>
</dbReference>
<gene>
    <name evidence="4" type="ORF">J3U87_01760</name>
</gene>
<dbReference type="Gene3D" id="3.60.10.10">
    <property type="entry name" value="Endonuclease/exonuclease/phosphatase"/>
    <property type="match status" value="1"/>
</dbReference>
<dbReference type="GO" id="GO:0005576">
    <property type="term" value="C:extracellular region"/>
    <property type="evidence" value="ECO:0007669"/>
    <property type="project" value="InterPro"/>
</dbReference>
<protein>
    <submittedName>
        <fullName evidence="4">Sphingomyelin phosphodiesterase</fullName>
    </submittedName>
</protein>
<dbReference type="EMBL" id="CP071793">
    <property type="protein sequence ID" value="QTD51169.1"/>
    <property type="molecule type" value="Genomic_DNA"/>
</dbReference>
<evidence type="ECO:0000256" key="1">
    <source>
        <dbReference type="ARBA" id="ARBA00022729"/>
    </source>
</evidence>
<dbReference type="Proteomes" id="UP000663929">
    <property type="component" value="Chromosome"/>
</dbReference>
<dbReference type="KEGG" id="scor:J3U87_01760"/>
<dbReference type="CDD" id="cd09078">
    <property type="entry name" value="nSMase"/>
    <property type="match status" value="1"/>
</dbReference>
<dbReference type="Pfam" id="PF03372">
    <property type="entry name" value="Exo_endo_phos"/>
    <property type="match status" value="1"/>
</dbReference>
<keyword evidence="5" id="KW-1185">Reference proteome</keyword>
<dbReference type="GO" id="GO:0004767">
    <property type="term" value="F:sphingomyelin phosphodiesterase activity"/>
    <property type="evidence" value="ECO:0007669"/>
    <property type="project" value="InterPro"/>
</dbReference>
<name>A0A8A4TMF9_SULCO</name>
<evidence type="ECO:0000313" key="5">
    <source>
        <dbReference type="Proteomes" id="UP000663929"/>
    </source>
</evidence>
<accession>A0A8A4TMF9</accession>
<dbReference type="InterPro" id="IPR036691">
    <property type="entry name" value="Endo/exonu/phosph_ase_sf"/>
</dbReference>
<sequence length="414" mass="47244">MCSELEPWQKATPVLWFNRDEGIKWGRDFYFETKVVCDGRVLATLRQKLHGNWIGSSLYHSADDLDWFSDRDVHLSDSSAGVQTLFKSAYTGWYDDLVYVVHAEEVYDHLRHLATDVPDQLTLLAYNLQLLPTSIQWIDQGLRARYMGEALDGFDAIVFSEAFDDDVRGFDEAGNTGDPDSLWEHIRHMYPYRTDIVGKDEGLEQDGGVFIASRWPILHQEDLVYDESVCEASDCLSEKGVMYARIEKSLDGMSRTYHLFGSHLQADYPGDDNSHVRASQLNELRRFVDALGIPADEPVIMAGDFNVDLDSGEYPQMLDRLNAADPERAEYGFPYSLDGFTNAMADPDSEWMLDYVLVDRSHRMPRFGETAVLVLRSPAPEMMAKSAGQRRQDMHVLGNYSDHYPVFAYFDFSD</sequence>
<dbReference type="InterPro" id="IPR017766">
    <property type="entry name" value="Sphingomyelinase/PLipase_C"/>
</dbReference>
<keyword evidence="2" id="KW-0378">Hydrolase</keyword>
<dbReference type="PANTHER" id="PTHR16320:SF23">
    <property type="entry name" value="SPHINGOMYELINASE C 1"/>
    <property type="match status" value="1"/>
</dbReference>
<proteinExistence type="predicted"/>